<keyword evidence="5 12" id="KW-0418">Kinase</keyword>
<name>A0A1Y5S9T3_9RHOB</name>
<reference evidence="12 13" key="1">
    <citation type="submission" date="2017-03" db="EMBL/GenBank/DDBJ databases">
        <authorList>
            <person name="Afonso C.L."/>
            <person name="Miller P.J."/>
            <person name="Scott M.A."/>
            <person name="Spackman E."/>
            <person name="Goraichik I."/>
            <person name="Dimitrov K.M."/>
            <person name="Suarez D.L."/>
            <person name="Swayne D.E."/>
        </authorList>
    </citation>
    <scope>NUCLEOTIDE SEQUENCE [LARGE SCALE GENOMIC DNA]</scope>
    <source>
        <strain evidence="12 13">CECT 7066</strain>
    </source>
</reference>
<dbReference type="Pfam" id="PF13614">
    <property type="entry name" value="AAA_31"/>
    <property type="match status" value="1"/>
</dbReference>
<dbReference type="Gene3D" id="3.40.50.300">
    <property type="entry name" value="P-loop containing nucleotide triphosphate hydrolases"/>
    <property type="match status" value="1"/>
</dbReference>
<dbReference type="PANTHER" id="PTHR32309">
    <property type="entry name" value="TYROSINE-PROTEIN KINASE"/>
    <property type="match status" value="1"/>
</dbReference>
<dbReference type="GO" id="GO:0005886">
    <property type="term" value="C:plasma membrane"/>
    <property type="evidence" value="ECO:0007669"/>
    <property type="project" value="TreeGrafter"/>
</dbReference>
<dbReference type="InterPro" id="IPR050445">
    <property type="entry name" value="Bact_polysacc_biosynth/exp"/>
</dbReference>
<dbReference type="GO" id="GO:0004713">
    <property type="term" value="F:protein tyrosine kinase activity"/>
    <property type="evidence" value="ECO:0007669"/>
    <property type="project" value="TreeGrafter"/>
</dbReference>
<keyword evidence="4" id="KW-0547">Nucleotide-binding</keyword>
<dbReference type="RefSeq" id="WP_175484590.1">
    <property type="nucleotide sequence ID" value="NZ_FOPF01000003.1"/>
</dbReference>
<evidence type="ECO:0000313" key="13">
    <source>
        <dbReference type="Proteomes" id="UP000193870"/>
    </source>
</evidence>
<dbReference type="AlphaFoldDB" id="A0A1Y5S9T3"/>
<dbReference type="SUPFAM" id="SSF52540">
    <property type="entry name" value="P-loop containing nucleoside triphosphate hydrolases"/>
    <property type="match status" value="1"/>
</dbReference>
<dbReference type="EMBL" id="FWFV01000003">
    <property type="protein sequence ID" value="SLN35061.1"/>
    <property type="molecule type" value="Genomic_DNA"/>
</dbReference>
<protein>
    <recommendedName>
        <fullName evidence="2">non-specific protein-tyrosine kinase</fullName>
        <ecNumber evidence="2">2.7.10.2</ecNumber>
    </recommendedName>
</protein>
<evidence type="ECO:0000256" key="10">
    <source>
        <dbReference type="SAM" id="Phobius"/>
    </source>
</evidence>
<dbReference type="EC" id="2.7.10.2" evidence="2"/>
<keyword evidence="10" id="KW-0812">Transmembrane</keyword>
<dbReference type="InterPro" id="IPR025669">
    <property type="entry name" value="AAA_dom"/>
</dbReference>
<evidence type="ECO:0000256" key="7">
    <source>
        <dbReference type="ARBA" id="ARBA00023137"/>
    </source>
</evidence>
<evidence type="ECO:0000256" key="8">
    <source>
        <dbReference type="ARBA" id="ARBA00051245"/>
    </source>
</evidence>
<sequence length="652" mass="70729">MIYENHTRAGPDMSSAYRSTSGDASAGLSALGGFDLVQIARRNFALIFVLTAVGLALTAFWLNRQPLSYASTAAIMLRASETPSDTTADRTISAPVNANQVFTEAEVLSSRDFITRLAEQLNLIADPRYNPALGEPKPDSVLRRALGNLGLIDTQDPRMLSELSQIDAVVDKLSSQYSVTASEKHNVIQLSARSPDPTLSAEIANAAATQYIEMLSAEQTANLDHLARFLSQRSEVIASNIARLQTEVATLIQENELRDQATTSELLAEKASLRARLDAASSDFSRRSLLENRLDDITRALESRVAAEIQLAERELILSTETDRFDAVRQRLGELEAQREAQSPDAAQISRAERPRAPEGPLFASTLAVALVAFFLLGVLGAVLREHMNRLVLSPADAESATGMEVITSLPRLLDNTLKRHGGPHGVMAHDANGAYSNAVRALVTSVVDEAAAGRAPVAMIASAVSGEGKSSIASSMAVSASLDGLKVLLIDLDVYRQGSSTSLQAEANPHTLADLFSEVVPLTSYISASPHERLDVMTFKPNSRLPLRVFDTRAAQRIFKTIRRDYDLIIVDTPPFLASEEAARLAAVVDKAILVTRWRMCRRELLATTARRMTRSGFDVVGIAINGVSPRSAQAYGYYSYTSDYYTNGYA</sequence>
<feature type="region of interest" description="Disordered" evidence="9">
    <location>
        <begin position="336"/>
        <end position="355"/>
    </location>
</feature>
<comment type="catalytic activity">
    <reaction evidence="8">
        <text>L-tyrosyl-[protein] + ATP = O-phospho-L-tyrosyl-[protein] + ADP + H(+)</text>
        <dbReference type="Rhea" id="RHEA:10596"/>
        <dbReference type="Rhea" id="RHEA-COMP:10136"/>
        <dbReference type="Rhea" id="RHEA-COMP:20101"/>
        <dbReference type="ChEBI" id="CHEBI:15378"/>
        <dbReference type="ChEBI" id="CHEBI:30616"/>
        <dbReference type="ChEBI" id="CHEBI:46858"/>
        <dbReference type="ChEBI" id="CHEBI:61978"/>
        <dbReference type="ChEBI" id="CHEBI:456216"/>
        <dbReference type="EC" id="2.7.10.2"/>
    </reaction>
</comment>
<accession>A0A1Y5S9T3</accession>
<gene>
    <name evidence="12" type="primary">etk</name>
    <name evidence="12" type="ORF">PAM7066_01469</name>
</gene>
<dbReference type="Proteomes" id="UP000193870">
    <property type="component" value="Unassembled WGS sequence"/>
</dbReference>
<evidence type="ECO:0000256" key="1">
    <source>
        <dbReference type="ARBA" id="ARBA00007316"/>
    </source>
</evidence>
<keyword evidence="7" id="KW-0829">Tyrosine-protein kinase</keyword>
<proteinExistence type="inferred from homology"/>
<feature type="domain" description="AAA" evidence="11">
    <location>
        <begin position="465"/>
        <end position="586"/>
    </location>
</feature>
<evidence type="ECO:0000313" key="12">
    <source>
        <dbReference type="EMBL" id="SLN35061.1"/>
    </source>
</evidence>
<evidence type="ECO:0000256" key="2">
    <source>
        <dbReference type="ARBA" id="ARBA00011903"/>
    </source>
</evidence>
<keyword evidence="10" id="KW-0472">Membrane</keyword>
<comment type="similarity">
    <text evidence="1">Belongs to the CpsD/CapB family.</text>
</comment>
<evidence type="ECO:0000256" key="4">
    <source>
        <dbReference type="ARBA" id="ARBA00022741"/>
    </source>
</evidence>
<evidence type="ECO:0000256" key="3">
    <source>
        <dbReference type="ARBA" id="ARBA00022679"/>
    </source>
</evidence>
<keyword evidence="10" id="KW-1133">Transmembrane helix</keyword>
<feature type="transmembrane region" description="Helical" evidence="10">
    <location>
        <begin position="362"/>
        <end position="384"/>
    </location>
</feature>
<keyword evidence="13" id="KW-1185">Reference proteome</keyword>
<dbReference type="STRING" id="315423.SAMN04488020_103189"/>
<evidence type="ECO:0000259" key="11">
    <source>
        <dbReference type="Pfam" id="PF13614"/>
    </source>
</evidence>
<evidence type="ECO:0000256" key="6">
    <source>
        <dbReference type="ARBA" id="ARBA00022840"/>
    </source>
</evidence>
<dbReference type="PANTHER" id="PTHR32309:SF13">
    <property type="entry name" value="FERRIC ENTEROBACTIN TRANSPORT PROTEIN FEPE"/>
    <property type="match status" value="1"/>
</dbReference>
<evidence type="ECO:0000256" key="5">
    <source>
        <dbReference type="ARBA" id="ARBA00022777"/>
    </source>
</evidence>
<organism evidence="12 13">
    <name type="scientific">Palleronia marisminoris</name>
    <dbReference type="NCBI Taxonomy" id="315423"/>
    <lineage>
        <taxon>Bacteria</taxon>
        <taxon>Pseudomonadati</taxon>
        <taxon>Pseudomonadota</taxon>
        <taxon>Alphaproteobacteria</taxon>
        <taxon>Rhodobacterales</taxon>
        <taxon>Roseobacteraceae</taxon>
        <taxon>Palleronia</taxon>
    </lineage>
</organism>
<keyword evidence="6" id="KW-0067">ATP-binding</keyword>
<feature type="transmembrane region" description="Helical" evidence="10">
    <location>
        <begin position="44"/>
        <end position="62"/>
    </location>
</feature>
<dbReference type="CDD" id="cd05387">
    <property type="entry name" value="BY-kinase"/>
    <property type="match status" value="1"/>
</dbReference>
<dbReference type="InterPro" id="IPR027417">
    <property type="entry name" value="P-loop_NTPase"/>
</dbReference>
<keyword evidence="3 12" id="KW-0808">Transferase</keyword>
<evidence type="ECO:0000256" key="9">
    <source>
        <dbReference type="SAM" id="MobiDB-lite"/>
    </source>
</evidence>
<dbReference type="InterPro" id="IPR005702">
    <property type="entry name" value="Wzc-like_C"/>
</dbReference>